<sequence length="250" mass="28182">MNFTREPIIETIITPKEGFKLIIRNSNGNSQEEHEVSSVEVVSFGKSFFFRSLEKPKPFLLPVSDYEVLEARETRSVLKKPKIEKSIKIGGGKAPPKGREKDIPIEDMEEEVVSQEHKKKSKGKASRRRRSAHKDENVNVTTERVAPKTVDADAPLPTRRTLLPPPTSLISEQINRYKDFLAAEGALLPEELKEGGKVEELPRESSDDLSFLPKEKVISQVPPMFDETSHEEEKIVELEEEAPASPEAED</sequence>
<dbReference type="EMBL" id="FR872582">
    <property type="protein sequence ID" value="CCB89981.1"/>
    <property type="molecule type" value="Genomic_DNA"/>
</dbReference>
<reference evidence="2 3" key="2">
    <citation type="journal article" date="2011" name="Mol. Biol. Evol.">
        <title>Unity in variety--the pan-genome of the Chlamydiae.</title>
        <authorList>
            <person name="Collingro A."/>
            <person name="Tischler P."/>
            <person name="Weinmaier T."/>
            <person name="Penz T."/>
            <person name="Heinz E."/>
            <person name="Brunham R.C."/>
            <person name="Read T.D."/>
            <person name="Bavoil P.M."/>
            <person name="Sachse K."/>
            <person name="Kahane S."/>
            <person name="Friedman M.G."/>
            <person name="Rattei T."/>
            <person name="Myers G.S."/>
            <person name="Horn M."/>
        </authorList>
    </citation>
    <scope>NUCLEOTIDE SEQUENCE [LARGE SCALE GENOMIC DNA]</scope>
    <source>
        <strain evidence="3">ATCC VR-1471 / Z</strain>
    </source>
</reference>
<evidence type="ECO:0000313" key="2">
    <source>
        <dbReference type="EMBL" id="CCB89981.1"/>
    </source>
</evidence>
<feature type="compositionally biased region" description="Basic residues" evidence="1">
    <location>
        <begin position="117"/>
        <end position="132"/>
    </location>
</feature>
<feature type="compositionally biased region" description="Basic and acidic residues" evidence="1">
    <location>
        <begin position="227"/>
        <end position="237"/>
    </location>
</feature>
<organism evidence="2 3">
    <name type="scientific">Simkania negevensis (strain ATCC VR-1471 / DSM 27360 / Z)</name>
    <dbReference type="NCBI Taxonomy" id="331113"/>
    <lineage>
        <taxon>Bacteria</taxon>
        <taxon>Pseudomonadati</taxon>
        <taxon>Chlamydiota</taxon>
        <taxon>Chlamydiia</taxon>
        <taxon>Parachlamydiales</taxon>
        <taxon>Simkaniaceae</taxon>
        <taxon>Simkania</taxon>
    </lineage>
</organism>
<dbReference type="RefSeq" id="WP_013944447.1">
    <property type="nucleotide sequence ID" value="NC_015713.1"/>
</dbReference>
<dbReference type="Proteomes" id="UP000000496">
    <property type="component" value="Chromosome gsn.131"/>
</dbReference>
<dbReference type="HOGENOM" id="CLU_060729_0_0_0"/>
<dbReference type="eggNOG" id="ENOG5030RME">
    <property type="taxonomic scope" value="Bacteria"/>
</dbReference>
<feature type="compositionally biased region" description="Basic and acidic residues" evidence="1">
    <location>
        <begin position="192"/>
        <end position="206"/>
    </location>
</feature>
<dbReference type="AlphaFoldDB" id="F8L3V4"/>
<evidence type="ECO:0000256" key="1">
    <source>
        <dbReference type="SAM" id="MobiDB-lite"/>
    </source>
</evidence>
<feature type="region of interest" description="Disordered" evidence="1">
    <location>
        <begin position="87"/>
        <end position="169"/>
    </location>
</feature>
<evidence type="ECO:0000313" key="3">
    <source>
        <dbReference type="Proteomes" id="UP000000496"/>
    </source>
</evidence>
<feature type="compositionally biased region" description="Acidic residues" evidence="1">
    <location>
        <begin position="238"/>
        <end position="250"/>
    </location>
</feature>
<keyword evidence="3" id="KW-1185">Reference proteome</keyword>
<dbReference type="KEGG" id="sng:SNE_A21040"/>
<dbReference type="STRING" id="331113.SNE_A21040"/>
<proteinExistence type="predicted"/>
<gene>
    <name evidence="2" type="ordered locus">SNE_A21040</name>
</gene>
<feature type="region of interest" description="Disordered" evidence="1">
    <location>
        <begin position="192"/>
        <end position="250"/>
    </location>
</feature>
<accession>F8L3V4</accession>
<name>F8L3V4_SIMNZ</name>
<reference key="1">
    <citation type="journal article" date="2011" name="Mol. Biol. Evol.">
        <title>Unity in variety -- the pan-genome of the Chlamydiae.</title>
        <authorList>
            <person name="Collingro A."/>
            <person name="Tischler P."/>
            <person name="Weinmaier T."/>
            <person name="Penz T."/>
            <person name="Heinz E."/>
            <person name="Brunham R.C."/>
            <person name="Read T.D."/>
            <person name="Bavoil P.M."/>
            <person name="Sachse K."/>
            <person name="Kahane S."/>
            <person name="Friedman M.G."/>
            <person name="Rattei T."/>
            <person name="Myers G.S.A."/>
            <person name="Horn M."/>
        </authorList>
    </citation>
    <scope>NUCLEOTIDE SEQUENCE</scope>
    <source>
        <strain>Z</strain>
    </source>
</reference>
<protein>
    <submittedName>
        <fullName evidence="2">Uncharacterized protein</fullName>
    </submittedName>
</protein>